<evidence type="ECO:0000313" key="1">
    <source>
        <dbReference type="EMBL" id="KAJ7346461.1"/>
    </source>
</evidence>
<comment type="caution">
    <text evidence="1">The sequence shown here is derived from an EMBL/GenBank/DDBJ whole genome shotgun (WGS) entry which is preliminary data.</text>
</comment>
<accession>A0AAD6ZZA3</accession>
<dbReference type="Proteomes" id="UP001218218">
    <property type="component" value="Unassembled WGS sequence"/>
</dbReference>
<evidence type="ECO:0000313" key="2">
    <source>
        <dbReference type="Proteomes" id="UP001218218"/>
    </source>
</evidence>
<sequence length="372" mass="42519">MLLHHGAVGDPMIFEHQGQIEELEPLFFAHFLAIRSKSYETNTGKTEDRDYNREEEHAAEVRDIWITDDNHEPLDQDGAQAFNNESFEQEYQNLLREDSEEAEIYEDANESFTEHTEVTNNIIHNNEDIESEVKAHLGYIPHYGSRAEAVVHLKKNLLRVSETWLMRLERPDPVWNKNCIEDVLTAAWKFGLPFQLFLPESETRLFADWIMSRMDELALPKLYGLGFTERFLTKVNGSQAQYAAWVASASEVVRCPNAVVFIVEGGIVSKIAQVIDPTLIHRFVKGPSVQITEFSKGEKFLQRDPPEGERCQFFTADCVSEVEILILLGHIPGENSDKDCTLFPLPASCYIRVGKGQKAGRRKSWKVGYGRK</sequence>
<protein>
    <submittedName>
        <fullName evidence="1">Uncharacterized protein</fullName>
    </submittedName>
</protein>
<proteinExistence type="predicted"/>
<keyword evidence="2" id="KW-1185">Reference proteome</keyword>
<organism evidence="1 2">
    <name type="scientific">Mycena albidolilacea</name>
    <dbReference type="NCBI Taxonomy" id="1033008"/>
    <lineage>
        <taxon>Eukaryota</taxon>
        <taxon>Fungi</taxon>
        <taxon>Dikarya</taxon>
        <taxon>Basidiomycota</taxon>
        <taxon>Agaricomycotina</taxon>
        <taxon>Agaricomycetes</taxon>
        <taxon>Agaricomycetidae</taxon>
        <taxon>Agaricales</taxon>
        <taxon>Marasmiineae</taxon>
        <taxon>Mycenaceae</taxon>
        <taxon>Mycena</taxon>
    </lineage>
</organism>
<dbReference type="EMBL" id="JARIHO010000020">
    <property type="protein sequence ID" value="KAJ7346461.1"/>
    <property type="molecule type" value="Genomic_DNA"/>
</dbReference>
<dbReference type="AlphaFoldDB" id="A0AAD6ZZA3"/>
<name>A0AAD6ZZA3_9AGAR</name>
<reference evidence="1" key="1">
    <citation type="submission" date="2023-03" db="EMBL/GenBank/DDBJ databases">
        <title>Massive genome expansion in bonnet fungi (Mycena s.s.) driven by repeated elements and novel gene families across ecological guilds.</title>
        <authorList>
            <consortium name="Lawrence Berkeley National Laboratory"/>
            <person name="Harder C.B."/>
            <person name="Miyauchi S."/>
            <person name="Viragh M."/>
            <person name="Kuo A."/>
            <person name="Thoen E."/>
            <person name="Andreopoulos B."/>
            <person name="Lu D."/>
            <person name="Skrede I."/>
            <person name="Drula E."/>
            <person name="Henrissat B."/>
            <person name="Morin E."/>
            <person name="Kohler A."/>
            <person name="Barry K."/>
            <person name="LaButti K."/>
            <person name="Morin E."/>
            <person name="Salamov A."/>
            <person name="Lipzen A."/>
            <person name="Mereny Z."/>
            <person name="Hegedus B."/>
            <person name="Baldrian P."/>
            <person name="Stursova M."/>
            <person name="Weitz H."/>
            <person name="Taylor A."/>
            <person name="Grigoriev I.V."/>
            <person name="Nagy L.G."/>
            <person name="Martin F."/>
            <person name="Kauserud H."/>
        </authorList>
    </citation>
    <scope>NUCLEOTIDE SEQUENCE</scope>
    <source>
        <strain evidence="1">CBHHK002</strain>
    </source>
</reference>
<gene>
    <name evidence="1" type="ORF">DFH08DRAFT_809374</name>
</gene>